<evidence type="ECO:0000313" key="2">
    <source>
        <dbReference type="EMBL" id="KTD18641.1"/>
    </source>
</evidence>
<evidence type="ECO:0008006" key="4">
    <source>
        <dbReference type="Google" id="ProtNLM"/>
    </source>
</evidence>
<accession>A0A0W0VET6</accession>
<evidence type="ECO:0000313" key="3">
    <source>
        <dbReference type="Proteomes" id="UP000055035"/>
    </source>
</evidence>
<dbReference type="RefSeq" id="WP_058469889.1">
    <property type="nucleotide sequence ID" value="NZ_CAAAIC010000011.1"/>
</dbReference>
<dbReference type="OrthoDB" id="6198977at2"/>
<gene>
    <name evidence="2" type="ORF">Ljor_0305</name>
</gene>
<dbReference type="Proteomes" id="UP000055035">
    <property type="component" value="Unassembled WGS sequence"/>
</dbReference>
<dbReference type="EMBL" id="LNYJ01000004">
    <property type="protein sequence ID" value="KTD18641.1"/>
    <property type="molecule type" value="Genomic_DNA"/>
</dbReference>
<reference evidence="2 3" key="1">
    <citation type="submission" date="2015-11" db="EMBL/GenBank/DDBJ databases">
        <title>Genomic analysis of 38 Legionella species identifies large and diverse effector repertoires.</title>
        <authorList>
            <person name="Burstein D."/>
            <person name="Amaro F."/>
            <person name="Zusman T."/>
            <person name="Lifshitz Z."/>
            <person name="Cohen O."/>
            <person name="Gilbert J.A."/>
            <person name="Pupko T."/>
            <person name="Shuman H.A."/>
            <person name="Segal G."/>
        </authorList>
    </citation>
    <scope>NUCLEOTIDE SEQUENCE [LARGE SCALE GENOMIC DNA]</scope>
    <source>
        <strain evidence="2 3">BL-540</strain>
    </source>
</reference>
<dbReference type="InterPro" id="IPR014710">
    <property type="entry name" value="RmlC-like_jellyroll"/>
</dbReference>
<organism evidence="2 3">
    <name type="scientific">Legionella jordanis</name>
    <dbReference type="NCBI Taxonomy" id="456"/>
    <lineage>
        <taxon>Bacteria</taxon>
        <taxon>Pseudomonadati</taxon>
        <taxon>Pseudomonadota</taxon>
        <taxon>Gammaproteobacteria</taxon>
        <taxon>Legionellales</taxon>
        <taxon>Legionellaceae</taxon>
        <taxon>Legionella</taxon>
    </lineage>
</organism>
<sequence>MLRLASFVLLSGLSFLSLAKACETKRELFIENSAAKVWKTTICPQQILPFHTHEYARVVIPEESGVLKVVYASGKEYTFKLKQKTPIFLSQAQGKDSHQDINVGSNVLHVIVVELRNQPDAK</sequence>
<keyword evidence="3" id="KW-1185">Reference proteome</keyword>
<evidence type="ECO:0000256" key="1">
    <source>
        <dbReference type="SAM" id="SignalP"/>
    </source>
</evidence>
<dbReference type="Gene3D" id="2.60.120.10">
    <property type="entry name" value="Jelly Rolls"/>
    <property type="match status" value="1"/>
</dbReference>
<keyword evidence="1" id="KW-0732">Signal</keyword>
<protein>
    <recommendedName>
        <fullName evidence="4">Cupin domain protein</fullName>
    </recommendedName>
</protein>
<feature type="chain" id="PRO_5006914726" description="Cupin domain protein" evidence="1">
    <location>
        <begin position="20"/>
        <end position="122"/>
    </location>
</feature>
<proteinExistence type="predicted"/>
<comment type="caution">
    <text evidence="2">The sequence shown here is derived from an EMBL/GenBank/DDBJ whole genome shotgun (WGS) entry which is preliminary data.</text>
</comment>
<dbReference type="AlphaFoldDB" id="A0A0W0VET6"/>
<feature type="signal peptide" evidence="1">
    <location>
        <begin position="1"/>
        <end position="19"/>
    </location>
</feature>
<dbReference type="STRING" id="456.Ljor_0305"/>
<dbReference type="PATRIC" id="fig|456.5.peg.323"/>
<name>A0A0W0VET6_9GAMM</name>